<keyword evidence="6" id="KW-1185">Reference proteome</keyword>
<evidence type="ECO:0000313" key="5">
    <source>
        <dbReference type="EMBL" id="EXX71795.1"/>
    </source>
</evidence>
<dbReference type="InterPro" id="IPR045379">
    <property type="entry name" value="Crinkler_N"/>
</dbReference>
<reference evidence="5 6" key="1">
    <citation type="submission" date="2014-02" db="EMBL/GenBank/DDBJ databases">
        <title>Single nucleus genome sequencing reveals high similarity among nuclei of an endomycorrhizal fungus.</title>
        <authorList>
            <person name="Lin K."/>
            <person name="Geurts R."/>
            <person name="Zhang Z."/>
            <person name="Limpens E."/>
            <person name="Saunders D.G."/>
            <person name="Mu D."/>
            <person name="Pang E."/>
            <person name="Cao H."/>
            <person name="Cha H."/>
            <person name="Lin T."/>
            <person name="Zhou Q."/>
            <person name="Shang Y."/>
            <person name="Li Y."/>
            <person name="Ivanov S."/>
            <person name="Sharma T."/>
            <person name="Velzen R.V."/>
            <person name="Ruijter N.D."/>
            <person name="Aanen D.K."/>
            <person name="Win J."/>
            <person name="Kamoun S."/>
            <person name="Bisseling T."/>
            <person name="Huang S."/>
        </authorList>
    </citation>
    <scope>NUCLEOTIDE SEQUENCE [LARGE SCALE GENOMIC DNA]</scope>
    <source>
        <strain evidence="6">DAOM197198w</strain>
    </source>
</reference>
<accession>A0A015JWT2</accession>
<dbReference type="OMA" id="THINIIM"/>
<dbReference type="GO" id="GO:0005576">
    <property type="term" value="C:extracellular region"/>
    <property type="evidence" value="ECO:0007669"/>
    <property type="project" value="UniProtKB-SubCell"/>
</dbReference>
<sequence length="673" mass="78058">MLLSCYVLGTGTIFSIPLSNKIVIKREEYSIESLTIDILKKYIWEREKENLKFTDNASKLDLWHVNIEEVVDIFNEDDIVQKLEGNKMKPNFLFNRYFIDKPPVGNIHIIIQQPATTDHRHTEVSLAIADHGYLPRQCGLGGTMLPSGLKMRSTNEGVNVTDPDISLRFDIILPLIRDLLNKKVILVRAPPFSGKTSLAQILEYNLVNAPEFSNHRIVRVSMIWGQTVGVENCFDSFRELWLKIIGIDWFEWLGQCRLIETILIIDEAQLIYGREKKVDEQNQRSADQFWMMIKSLLQEVTHINIIMFAAYGYRSSNTTGLTTPVTLPESNCKSLIDINFTCDELEKYIGMFCRKYFRNLDSSDISNLYKYIQVVTEGHAGLVHHILIFTEDAMKKRINSNRLIWEEIFKYLNSKEFDISIYNNCRAVPNVKSLNRKQLELCEETYLKGKTSFSDDEDAVYLVKTGVLMVVKDDRYLTFAAPLLKRAFFQQYYRVSNSTDIIPTDLYQFIVKIFTAMYNEQSGNILRKTLRVGSEGRILEQTWQKEFYRIGTQVLGRDHFLSWEVGSVFGCEGKIDFYVEEFEWAIELLRDGEDMKKHKDRFESEEKYEKIVKIAKSIAIIDIRSIGRGDTCNEAKEVWEMKADFIYVSCSKNFDAFKIESLDKKTVSIGSQN</sequence>
<dbReference type="Pfam" id="PF20147">
    <property type="entry name" value="Crinkler"/>
    <property type="match status" value="1"/>
</dbReference>
<dbReference type="OrthoDB" id="2364732at2759"/>
<comment type="caution">
    <text evidence="5">The sequence shown here is derived from an EMBL/GenBank/DDBJ whole genome shotgun (WGS) entry which is preliminary data.</text>
</comment>
<dbReference type="InterPro" id="IPR027417">
    <property type="entry name" value="P-loop_NTPase"/>
</dbReference>
<dbReference type="HOGENOM" id="CLU_024006_1_0_1"/>
<gene>
    <name evidence="5" type="ORF">RirG_075130</name>
</gene>
<dbReference type="SUPFAM" id="SSF52540">
    <property type="entry name" value="P-loop containing nucleoside triphosphate hydrolases"/>
    <property type="match status" value="1"/>
</dbReference>
<evidence type="ECO:0000256" key="2">
    <source>
        <dbReference type="ARBA" id="ARBA00004613"/>
    </source>
</evidence>
<evidence type="ECO:0000256" key="1">
    <source>
        <dbReference type="ARBA" id="ARBA00004340"/>
    </source>
</evidence>
<organism evidence="5 6">
    <name type="scientific">Rhizophagus irregularis (strain DAOM 197198w)</name>
    <name type="common">Glomus intraradices</name>
    <dbReference type="NCBI Taxonomy" id="1432141"/>
    <lineage>
        <taxon>Eukaryota</taxon>
        <taxon>Fungi</taxon>
        <taxon>Fungi incertae sedis</taxon>
        <taxon>Mucoromycota</taxon>
        <taxon>Glomeromycotina</taxon>
        <taxon>Glomeromycetes</taxon>
        <taxon>Glomerales</taxon>
        <taxon>Glomeraceae</taxon>
        <taxon>Rhizophagus</taxon>
    </lineage>
</organism>
<proteinExistence type="predicted"/>
<evidence type="ECO:0000256" key="3">
    <source>
        <dbReference type="ARBA" id="ARBA00022525"/>
    </source>
</evidence>
<feature type="domain" description="Crinkler effector protein N-terminal" evidence="4">
    <location>
        <begin position="3"/>
        <end position="112"/>
    </location>
</feature>
<evidence type="ECO:0000259" key="4">
    <source>
        <dbReference type="Pfam" id="PF20147"/>
    </source>
</evidence>
<comment type="subcellular location">
    <subcellularLocation>
        <location evidence="1">Host cell</location>
    </subcellularLocation>
    <subcellularLocation>
        <location evidence="2">Secreted</location>
    </subcellularLocation>
</comment>
<dbReference type="GO" id="GO:0043657">
    <property type="term" value="C:host cell"/>
    <property type="evidence" value="ECO:0007669"/>
    <property type="project" value="UniProtKB-SubCell"/>
</dbReference>
<protein>
    <recommendedName>
        <fullName evidence="4">Crinkler effector protein N-terminal domain-containing protein</fullName>
    </recommendedName>
</protein>
<name>A0A015JWT2_RHIIW</name>
<dbReference type="EMBL" id="JEMT01015914">
    <property type="protein sequence ID" value="EXX71795.1"/>
    <property type="molecule type" value="Genomic_DNA"/>
</dbReference>
<dbReference type="AlphaFoldDB" id="A0A015JWT2"/>
<dbReference type="Proteomes" id="UP000022910">
    <property type="component" value="Unassembled WGS sequence"/>
</dbReference>
<keyword evidence="3" id="KW-0964">Secreted</keyword>
<dbReference type="STRING" id="1432141.A0A015JWT2"/>
<evidence type="ECO:0000313" key="6">
    <source>
        <dbReference type="Proteomes" id="UP000022910"/>
    </source>
</evidence>